<proteinExistence type="predicted"/>
<dbReference type="EMBL" id="CATQJA010002665">
    <property type="protein sequence ID" value="CAJ0583709.1"/>
    <property type="molecule type" value="Genomic_DNA"/>
</dbReference>
<organism evidence="1 2">
    <name type="scientific">Mesorhabditis spiculigera</name>
    <dbReference type="NCBI Taxonomy" id="96644"/>
    <lineage>
        <taxon>Eukaryota</taxon>
        <taxon>Metazoa</taxon>
        <taxon>Ecdysozoa</taxon>
        <taxon>Nematoda</taxon>
        <taxon>Chromadorea</taxon>
        <taxon>Rhabditida</taxon>
        <taxon>Rhabditina</taxon>
        <taxon>Rhabditomorpha</taxon>
        <taxon>Rhabditoidea</taxon>
        <taxon>Rhabditidae</taxon>
        <taxon>Mesorhabditinae</taxon>
        <taxon>Mesorhabditis</taxon>
    </lineage>
</organism>
<feature type="non-terminal residue" evidence="1">
    <location>
        <position position="1"/>
    </location>
</feature>
<protein>
    <submittedName>
        <fullName evidence="1">Uncharacterized protein</fullName>
    </submittedName>
</protein>
<comment type="caution">
    <text evidence="1">The sequence shown here is derived from an EMBL/GenBank/DDBJ whole genome shotgun (WGS) entry which is preliminary data.</text>
</comment>
<dbReference type="AlphaFoldDB" id="A0AA36D9P8"/>
<evidence type="ECO:0000313" key="2">
    <source>
        <dbReference type="Proteomes" id="UP001177023"/>
    </source>
</evidence>
<dbReference type="Proteomes" id="UP001177023">
    <property type="component" value="Unassembled WGS sequence"/>
</dbReference>
<keyword evidence="2" id="KW-1185">Reference proteome</keyword>
<evidence type="ECO:0000313" key="1">
    <source>
        <dbReference type="EMBL" id="CAJ0583709.1"/>
    </source>
</evidence>
<sequence length="341" mass="39947">MISPLVRYKYPFDVVQGLDRTKVYAVDGQFAYLMIITDGGSPYRICGCDRFDIMKIMADRQCHRLTLEGMDNMISPNVSEFGLFYRSNDAGPQFHCWLAHGFIHKTPPYNYFRRSERGLWNIILKENTFEIVEEYFQMDDFPEASLTAAMFLRGPEKRIMMLATDQFWVYNFVSKSWRHYPLVGSVIGWSPYLPWIRKQELDLYSCGELHFLSRCFLGDVHIYLVDIDDVEGTIKLNKMVVHSPFMHLTYKPFRSPICANSEFLIFNAQRWLEVYPLKPITLNYRACLKVQETYAEKEEHQELKITLIVKGLSWKEIRELYVEGPSALSPRCEVSLTDVPC</sequence>
<accession>A0AA36D9P8</accession>
<gene>
    <name evidence="1" type="ORF">MSPICULIGERA_LOCUS21779</name>
</gene>
<reference evidence="1" key="1">
    <citation type="submission" date="2023-06" db="EMBL/GenBank/DDBJ databases">
        <authorList>
            <person name="Delattre M."/>
        </authorList>
    </citation>
    <scope>NUCLEOTIDE SEQUENCE</scope>
    <source>
        <strain evidence="1">AF72</strain>
    </source>
</reference>
<name>A0AA36D9P8_9BILA</name>